<dbReference type="PANTHER" id="PTHR34264:SF3">
    <property type="entry name" value="ATP SYNTHASE SUBUNIT B, CHLOROPLASTIC"/>
    <property type="match status" value="1"/>
</dbReference>
<name>A0A385LWF7_CUSPE</name>
<geneLocation type="chloroplast" evidence="13"/>
<reference evidence="13" key="1">
    <citation type="journal article" date="2018" name="Mitochondrial DNA Part B Resour">
        <title>The complete chloroplast genome of Cuscuta pentagona Engelm.</title>
        <authorList>
            <person name="Park I."/>
            <person name="Yang S."/>
            <person name="Kim W.J."/>
            <person name="Noh P."/>
            <person name="Lee H.O."/>
            <person name="Moon B.C."/>
        </authorList>
    </citation>
    <scope>NUCLEOTIDE SEQUENCE</scope>
</reference>
<evidence type="ECO:0000256" key="9">
    <source>
        <dbReference type="ARBA" id="ARBA00023310"/>
    </source>
</evidence>
<evidence type="ECO:0000256" key="4">
    <source>
        <dbReference type="ARBA" id="ARBA00022692"/>
    </source>
</evidence>
<organism evidence="13">
    <name type="scientific">Cuscuta pentagona</name>
    <name type="common">Five-angled dodder</name>
    <dbReference type="NCBI Taxonomy" id="112407"/>
    <lineage>
        <taxon>Eukaryota</taxon>
        <taxon>Viridiplantae</taxon>
        <taxon>Streptophyta</taxon>
        <taxon>Embryophyta</taxon>
        <taxon>Tracheophyta</taxon>
        <taxon>Spermatophyta</taxon>
        <taxon>Magnoliopsida</taxon>
        <taxon>eudicotyledons</taxon>
        <taxon>Gunneridae</taxon>
        <taxon>Pentapetalae</taxon>
        <taxon>asterids</taxon>
        <taxon>lamiids</taxon>
        <taxon>Solanales</taxon>
        <taxon>Convolvulaceae</taxon>
        <taxon>Cuscuteae</taxon>
        <taxon>Cuscuta</taxon>
        <taxon>Cuscuta subgen. Grammica</taxon>
        <taxon>Cuscuta sect. Cleistogrammica</taxon>
    </lineage>
</organism>
<comment type="subcellular location">
    <subcellularLocation>
        <location evidence="1">Membrane</location>
        <topology evidence="1">Single-pass membrane protein</topology>
    </subcellularLocation>
    <subcellularLocation>
        <location evidence="11">Plastid</location>
        <location evidence="11">Chloroplast thylakoid membrane</location>
        <topology evidence="11">Single-pass membrane protein</topology>
    </subcellularLocation>
</comment>
<dbReference type="GO" id="GO:0009535">
    <property type="term" value="C:chloroplast thylakoid membrane"/>
    <property type="evidence" value="ECO:0007669"/>
    <property type="project" value="UniProtKB-SubCell"/>
</dbReference>
<keyword evidence="11" id="KW-0793">Thylakoid</keyword>
<evidence type="ECO:0000256" key="12">
    <source>
        <dbReference type="RuleBase" id="RU003848"/>
    </source>
</evidence>
<dbReference type="Pfam" id="PF00430">
    <property type="entry name" value="ATP-synt_B"/>
    <property type="match status" value="1"/>
</dbReference>
<gene>
    <name evidence="11 13" type="primary">atpF</name>
</gene>
<evidence type="ECO:0000256" key="3">
    <source>
        <dbReference type="ARBA" id="ARBA00022547"/>
    </source>
</evidence>
<dbReference type="RefSeq" id="YP_009532281.1">
    <property type="nucleotide sequence ID" value="NC_039759.1"/>
</dbReference>
<evidence type="ECO:0000256" key="6">
    <source>
        <dbReference type="ARBA" id="ARBA00022989"/>
    </source>
</evidence>
<keyword evidence="4 11" id="KW-0812">Transmembrane</keyword>
<keyword evidence="13" id="KW-0150">Chloroplast</keyword>
<dbReference type="GO" id="GO:0046933">
    <property type="term" value="F:proton-transporting ATP synthase activity, rotational mechanism"/>
    <property type="evidence" value="ECO:0007669"/>
    <property type="project" value="UniProtKB-UniRule"/>
</dbReference>
<proteinExistence type="inferred from homology"/>
<keyword evidence="3 11" id="KW-0138">CF(0)</keyword>
<keyword evidence="13" id="KW-0934">Plastid</keyword>
<evidence type="ECO:0000313" key="13">
    <source>
        <dbReference type="EMBL" id="AYA51682.1"/>
    </source>
</evidence>
<evidence type="ECO:0000256" key="8">
    <source>
        <dbReference type="ARBA" id="ARBA00023136"/>
    </source>
</evidence>
<comment type="miscellaneous">
    <text evidence="11">In plastids the F-type ATPase is also known as CF(1)CF(0).</text>
</comment>
<dbReference type="EMBL" id="MH121054">
    <property type="protein sequence ID" value="AYA51682.1"/>
    <property type="molecule type" value="Genomic_DNA"/>
</dbReference>
<evidence type="ECO:0000256" key="2">
    <source>
        <dbReference type="ARBA" id="ARBA00022448"/>
    </source>
</evidence>
<keyword evidence="6 11" id="KW-1133">Transmembrane helix</keyword>
<protein>
    <recommendedName>
        <fullName evidence="11">ATP synthase subunit b, chloroplastic</fullName>
    </recommendedName>
    <alternativeName>
        <fullName evidence="11">ATP synthase F(0) sector subunit b</fullName>
    </alternativeName>
    <alternativeName>
        <fullName evidence="11">ATPase subunit I</fullName>
    </alternativeName>
</protein>
<evidence type="ECO:0000256" key="11">
    <source>
        <dbReference type="HAMAP-Rule" id="MF_01398"/>
    </source>
</evidence>
<dbReference type="CDD" id="cd06503">
    <property type="entry name" value="ATP-synt_Fo_b"/>
    <property type="match status" value="1"/>
</dbReference>
<evidence type="ECO:0000256" key="7">
    <source>
        <dbReference type="ARBA" id="ARBA00023065"/>
    </source>
</evidence>
<comment type="subunit">
    <text evidence="11">F-type ATPases have 2 components, F(1) - the catalytic core - and F(0) - the membrane proton channel. F(1) has five subunits: alpha(3), beta(3), gamma(1), delta(1), epsilon(1). F(0) has four main subunits: a(1), b(1), b'(1) and c(10-14). The alpha and beta chains form an alternating ring which encloses part of the gamma chain. F(1) is attached to F(0) by a central stalk formed by the gamma and epsilon chains, while a peripheral stalk is formed by the delta, b and b' chains.</text>
</comment>
<comment type="function">
    <text evidence="11">Component of the F(0) channel, it forms part of the peripheral stalk, linking F(1) to F(0).</text>
</comment>
<keyword evidence="7 11" id="KW-0406">Ion transport</keyword>
<dbReference type="PANTHER" id="PTHR34264">
    <property type="entry name" value="ATP SYNTHASE SUBUNIT B, CHLOROPLASTIC"/>
    <property type="match status" value="1"/>
</dbReference>
<sequence>MNDVTYYLISLASQSPAGSFGLNTNNLVTTLINIGVVLCLLIIFGKGFLRDFLDTRKNKIVNTIQISDELYSSAVEKLEKAQARLCKVEKEAKQLQVTGYSEIEHEKLNLINSTYKTLERLEKKKKETCSFEQQRAVNDVRQWVLQQTLQRVLKTLNGSLNPELHLRTIRVNIGMLGTLK</sequence>
<keyword evidence="5 11" id="KW-0375">Hydrogen ion transport</keyword>
<keyword evidence="9 11" id="KW-0066">ATP synthesis</keyword>
<evidence type="ECO:0000256" key="10">
    <source>
        <dbReference type="ARBA" id="ARBA00025198"/>
    </source>
</evidence>
<dbReference type="InterPro" id="IPR002146">
    <property type="entry name" value="ATP_synth_b/b'su_bac/chlpt"/>
</dbReference>
<dbReference type="GeneID" id="38333576"/>
<comment type="function">
    <text evidence="10 11">F(1)F(0) ATP synthase produces ATP from ADP in the presence of a proton or sodium gradient. F-type ATPases consist of two structural domains, F(1) containing the extramembraneous catalytic core and F(0) containing the membrane proton channel, linked together by a central stalk and a peripheral stalk. During catalysis, ATP synthesis in the catalytic domain of F(1) is coupled via a rotary mechanism of the central stalk subunits to proton translocation.</text>
</comment>
<dbReference type="HAMAP" id="MF_01398">
    <property type="entry name" value="ATP_synth_b_bprime"/>
    <property type="match status" value="1"/>
</dbReference>
<dbReference type="AlphaFoldDB" id="A0A385LWF7"/>
<keyword evidence="2 11" id="KW-0813">Transport</keyword>
<comment type="similarity">
    <text evidence="11 12">Belongs to the ATPase B chain family.</text>
</comment>
<dbReference type="GO" id="GO:0045259">
    <property type="term" value="C:proton-transporting ATP synthase complex"/>
    <property type="evidence" value="ECO:0007669"/>
    <property type="project" value="UniProtKB-KW"/>
</dbReference>
<evidence type="ECO:0000256" key="1">
    <source>
        <dbReference type="ARBA" id="ARBA00004167"/>
    </source>
</evidence>
<keyword evidence="8 11" id="KW-0472">Membrane</keyword>
<accession>A0A385LWF7</accession>
<evidence type="ECO:0000256" key="5">
    <source>
        <dbReference type="ARBA" id="ARBA00022781"/>
    </source>
</evidence>
<feature type="transmembrane region" description="Helical" evidence="11">
    <location>
        <begin position="27"/>
        <end position="49"/>
    </location>
</feature>